<comment type="caution">
    <text evidence="4">Lacks conserved residue(s) required for the propagation of feature annotation.</text>
</comment>
<evidence type="ECO:0000256" key="1">
    <source>
        <dbReference type="ARBA" id="ARBA00001968"/>
    </source>
</evidence>
<accession>K7AM31</accession>
<comment type="catalytic activity">
    <reaction evidence="4">
        <text>dTTP + H2O = dTMP + diphosphate + H(+)</text>
        <dbReference type="Rhea" id="RHEA:28534"/>
        <dbReference type="ChEBI" id="CHEBI:15377"/>
        <dbReference type="ChEBI" id="CHEBI:15378"/>
        <dbReference type="ChEBI" id="CHEBI:33019"/>
        <dbReference type="ChEBI" id="CHEBI:37568"/>
        <dbReference type="ChEBI" id="CHEBI:63528"/>
        <dbReference type="EC" id="3.6.1.9"/>
    </reaction>
</comment>
<dbReference type="EC" id="3.6.1.9" evidence="4"/>
<dbReference type="NCBIfam" id="TIGR00172">
    <property type="entry name" value="maf"/>
    <property type="match status" value="1"/>
</dbReference>
<evidence type="ECO:0000256" key="2">
    <source>
        <dbReference type="ARBA" id="ARBA00022801"/>
    </source>
</evidence>
<feature type="active site" description="Proton acceptor" evidence="4">
    <location>
        <position position="69"/>
    </location>
</feature>
<dbReference type="GO" id="GO:0036221">
    <property type="term" value="F:UTP diphosphatase activity"/>
    <property type="evidence" value="ECO:0007669"/>
    <property type="project" value="RHEA"/>
</dbReference>
<dbReference type="AlphaFoldDB" id="K7AM31"/>
<organism evidence="5 6">
    <name type="scientific">Paraglaciecola psychrophila 170</name>
    <dbReference type="NCBI Taxonomy" id="1129794"/>
    <lineage>
        <taxon>Bacteria</taxon>
        <taxon>Pseudomonadati</taxon>
        <taxon>Pseudomonadota</taxon>
        <taxon>Gammaproteobacteria</taxon>
        <taxon>Alteromonadales</taxon>
        <taxon>Alteromonadaceae</taxon>
        <taxon>Paraglaciecola</taxon>
    </lineage>
</organism>
<dbReference type="HOGENOM" id="CLU_040416_2_1_6"/>
<feature type="site" description="Important for substrate specificity" evidence="4">
    <location>
        <position position="152"/>
    </location>
</feature>
<dbReference type="Proteomes" id="UP000011864">
    <property type="component" value="Chromosome"/>
</dbReference>
<dbReference type="PATRIC" id="fig|1129794.4.peg.5309"/>
<evidence type="ECO:0000256" key="3">
    <source>
        <dbReference type="ARBA" id="ARBA00023080"/>
    </source>
</evidence>
<dbReference type="InterPro" id="IPR003697">
    <property type="entry name" value="Maf-like"/>
</dbReference>
<feature type="site" description="Important for substrate specificity" evidence="4">
    <location>
        <position position="11"/>
    </location>
</feature>
<dbReference type="GO" id="GO:0036218">
    <property type="term" value="F:dTTP diphosphatase activity"/>
    <property type="evidence" value="ECO:0007669"/>
    <property type="project" value="RHEA"/>
</dbReference>
<comment type="subcellular location">
    <subcellularLocation>
        <location evidence="4">Cytoplasm</location>
    </subcellularLocation>
</comment>
<keyword evidence="3 4" id="KW-0546">Nucleotide metabolism</keyword>
<dbReference type="InterPro" id="IPR029001">
    <property type="entry name" value="ITPase-like_fam"/>
</dbReference>
<dbReference type="Gene3D" id="3.90.950.10">
    <property type="match status" value="1"/>
</dbReference>
<dbReference type="Pfam" id="PF02545">
    <property type="entry name" value="Maf"/>
    <property type="match status" value="1"/>
</dbReference>
<protein>
    <recommendedName>
        <fullName evidence="4">dTTP/UTP pyrophosphatase</fullName>
        <shortName evidence="4">dTTPase/UTPase</shortName>
        <ecNumber evidence="4">3.6.1.9</ecNumber>
    </recommendedName>
    <alternativeName>
        <fullName evidence="4">Nucleoside triphosphate pyrophosphatase</fullName>
    </alternativeName>
    <alternativeName>
        <fullName evidence="4">Nucleotide pyrophosphatase</fullName>
        <shortName evidence="4">Nucleotide PPase</shortName>
    </alternativeName>
</protein>
<dbReference type="EMBL" id="CP003837">
    <property type="protein sequence ID" value="AGH47423.1"/>
    <property type="molecule type" value="Genomic_DNA"/>
</dbReference>
<comment type="function">
    <text evidence="4">Nucleoside triphosphate pyrophosphatase that hydrolyzes dTTP and UTP. May have a dual role in cell division arrest and in preventing the incorporation of modified nucleotides into cellular nucleic acids.</text>
</comment>
<keyword evidence="4" id="KW-0963">Cytoplasm</keyword>
<dbReference type="STRING" id="1129794.C427_5326"/>
<dbReference type="SUPFAM" id="SSF52972">
    <property type="entry name" value="ITPase-like"/>
    <property type="match status" value="1"/>
</dbReference>
<evidence type="ECO:0000256" key="4">
    <source>
        <dbReference type="HAMAP-Rule" id="MF_00528"/>
    </source>
</evidence>
<gene>
    <name evidence="5" type="ORF">C427_5326</name>
</gene>
<comment type="catalytic activity">
    <reaction evidence="4">
        <text>UTP + H2O = UMP + diphosphate + H(+)</text>
        <dbReference type="Rhea" id="RHEA:29395"/>
        <dbReference type="ChEBI" id="CHEBI:15377"/>
        <dbReference type="ChEBI" id="CHEBI:15378"/>
        <dbReference type="ChEBI" id="CHEBI:33019"/>
        <dbReference type="ChEBI" id="CHEBI:46398"/>
        <dbReference type="ChEBI" id="CHEBI:57865"/>
        <dbReference type="EC" id="3.6.1.9"/>
    </reaction>
</comment>
<dbReference type="CDD" id="cd00555">
    <property type="entry name" value="Maf"/>
    <property type="match status" value="1"/>
</dbReference>
<dbReference type="OrthoDB" id="9807767at2"/>
<dbReference type="eggNOG" id="COG0424">
    <property type="taxonomic scope" value="Bacteria"/>
</dbReference>
<dbReference type="PANTHER" id="PTHR43213">
    <property type="entry name" value="BIFUNCTIONAL DTTP/UTP PYROPHOSPHATASE/METHYLTRANSFERASE PROTEIN-RELATED"/>
    <property type="match status" value="1"/>
</dbReference>
<feature type="site" description="Important for substrate specificity" evidence="4">
    <location>
        <position position="70"/>
    </location>
</feature>
<dbReference type="HAMAP" id="MF_00528">
    <property type="entry name" value="Maf"/>
    <property type="match status" value="1"/>
</dbReference>
<evidence type="ECO:0000313" key="5">
    <source>
        <dbReference type="EMBL" id="AGH47423.1"/>
    </source>
</evidence>
<proteinExistence type="inferred from homology"/>
<dbReference type="GO" id="GO:0005737">
    <property type="term" value="C:cytoplasm"/>
    <property type="evidence" value="ECO:0007669"/>
    <property type="project" value="UniProtKB-SubCell"/>
</dbReference>
<name>K7AM31_9ALTE</name>
<comment type="similarity">
    <text evidence="4">Belongs to the Maf family. YhdE subfamily.</text>
</comment>
<comment type="cofactor">
    <cofactor evidence="1 4">
        <name>a divalent metal cation</name>
        <dbReference type="ChEBI" id="CHEBI:60240"/>
    </cofactor>
</comment>
<dbReference type="KEGG" id="gps:C427_5326"/>
<evidence type="ECO:0000313" key="6">
    <source>
        <dbReference type="Proteomes" id="UP000011864"/>
    </source>
</evidence>
<dbReference type="PANTHER" id="PTHR43213:SF5">
    <property type="entry name" value="BIFUNCTIONAL DTTP_UTP PYROPHOSPHATASE_METHYLTRANSFERASE PROTEIN-RELATED"/>
    <property type="match status" value="1"/>
</dbReference>
<keyword evidence="2 4" id="KW-0378">Hydrolase</keyword>
<reference evidence="5 6" key="1">
    <citation type="journal article" date="2013" name="Genome Announc.">
        <title>Complete Genome Sequence of Glaciecola psychrophila Strain 170T.</title>
        <authorList>
            <person name="Yin J."/>
            <person name="Chen J."/>
            <person name="Liu G."/>
            <person name="Yu Y."/>
            <person name="Song L."/>
            <person name="Wang X."/>
            <person name="Qu X."/>
        </authorList>
    </citation>
    <scope>NUCLEOTIDE SEQUENCE [LARGE SCALE GENOMIC DNA]</scope>
    <source>
        <strain evidence="5 6">170</strain>
    </source>
</reference>
<dbReference type="PIRSF" id="PIRSF006305">
    <property type="entry name" value="Maf"/>
    <property type="match status" value="1"/>
</dbReference>
<dbReference type="GO" id="GO:0009117">
    <property type="term" value="P:nucleotide metabolic process"/>
    <property type="evidence" value="ECO:0007669"/>
    <property type="project" value="UniProtKB-KW"/>
</dbReference>
<keyword evidence="6" id="KW-1185">Reference proteome</keyword>
<sequence>MMLLLASQSPRRAELLKQIGIPFSQYPVDIDEAVLSHETPDNYVRRMAQEKSSLGYKRAGAKKLVLGLDTIVVADGNILGKPKNKTDALRMLSLLSDNTHQVLTAVTITNYKQQKTVVVETQVCFGPLSPQQIAWYWKTGEPQDKAGSYGIQGLGGQFVKHINGSYSAVVGLPLYQTRLLLTEFGIINEC</sequence>